<evidence type="ECO:0000313" key="2">
    <source>
        <dbReference type="EMBL" id="KAF2442323.1"/>
    </source>
</evidence>
<feature type="region of interest" description="Disordered" evidence="1">
    <location>
        <begin position="1"/>
        <end position="31"/>
    </location>
</feature>
<gene>
    <name evidence="2" type="ORF">P171DRAFT_433852</name>
</gene>
<comment type="caution">
    <text evidence="2">The sequence shown here is derived from an EMBL/GenBank/DDBJ whole genome shotgun (WGS) entry which is preliminary data.</text>
</comment>
<protein>
    <submittedName>
        <fullName evidence="2">Uncharacterized protein</fullName>
    </submittedName>
</protein>
<dbReference type="AlphaFoldDB" id="A0A9P4PFR9"/>
<proteinExistence type="predicted"/>
<organism evidence="2 3">
    <name type="scientific">Karstenula rhodostoma CBS 690.94</name>
    <dbReference type="NCBI Taxonomy" id="1392251"/>
    <lineage>
        <taxon>Eukaryota</taxon>
        <taxon>Fungi</taxon>
        <taxon>Dikarya</taxon>
        <taxon>Ascomycota</taxon>
        <taxon>Pezizomycotina</taxon>
        <taxon>Dothideomycetes</taxon>
        <taxon>Pleosporomycetidae</taxon>
        <taxon>Pleosporales</taxon>
        <taxon>Massarineae</taxon>
        <taxon>Didymosphaeriaceae</taxon>
        <taxon>Karstenula</taxon>
    </lineage>
</organism>
<dbReference type="EMBL" id="MU001504">
    <property type="protein sequence ID" value="KAF2442323.1"/>
    <property type="molecule type" value="Genomic_DNA"/>
</dbReference>
<evidence type="ECO:0000256" key="1">
    <source>
        <dbReference type="SAM" id="MobiDB-lite"/>
    </source>
</evidence>
<name>A0A9P4PFR9_9PLEO</name>
<reference evidence="2" key="1">
    <citation type="journal article" date="2020" name="Stud. Mycol.">
        <title>101 Dothideomycetes genomes: a test case for predicting lifestyles and emergence of pathogens.</title>
        <authorList>
            <person name="Haridas S."/>
            <person name="Albert R."/>
            <person name="Binder M."/>
            <person name="Bloem J."/>
            <person name="Labutti K."/>
            <person name="Salamov A."/>
            <person name="Andreopoulos B."/>
            <person name="Baker S."/>
            <person name="Barry K."/>
            <person name="Bills G."/>
            <person name="Bluhm B."/>
            <person name="Cannon C."/>
            <person name="Castanera R."/>
            <person name="Culley D."/>
            <person name="Daum C."/>
            <person name="Ezra D."/>
            <person name="Gonzalez J."/>
            <person name="Henrissat B."/>
            <person name="Kuo A."/>
            <person name="Liang C."/>
            <person name="Lipzen A."/>
            <person name="Lutzoni F."/>
            <person name="Magnuson J."/>
            <person name="Mondo S."/>
            <person name="Nolan M."/>
            <person name="Ohm R."/>
            <person name="Pangilinan J."/>
            <person name="Park H.-J."/>
            <person name="Ramirez L."/>
            <person name="Alfaro M."/>
            <person name="Sun H."/>
            <person name="Tritt A."/>
            <person name="Yoshinaga Y."/>
            <person name="Zwiers L.-H."/>
            <person name="Turgeon B."/>
            <person name="Goodwin S."/>
            <person name="Spatafora J."/>
            <person name="Crous P."/>
            <person name="Grigoriev I."/>
        </authorList>
    </citation>
    <scope>NUCLEOTIDE SEQUENCE</scope>
    <source>
        <strain evidence="2">CBS 690.94</strain>
    </source>
</reference>
<accession>A0A9P4PFR9</accession>
<keyword evidence="3" id="KW-1185">Reference proteome</keyword>
<sequence length="195" mass="22340">MPSQKAKTTRHSLYTKGQPGRPRKHNNTEGADVQAAPRFFKDLLSPEIQAEKLDICLRNSSESPLLLNHIFAYVVEEEVVSITSLPVYRKSVVEFRASAHDAQAGLQTPLRFIDVPFRNEGCRQIYHLTVLLPYGRFYFSFRHNMKSFRGLLAITTGLWMWRPISRNHFQNLKSPANLPGKAYGRRSGQMLTYTS</sequence>
<evidence type="ECO:0000313" key="3">
    <source>
        <dbReference type="Proteomes" id="UP000799764"/>
    </source>
</evidence>
<dbReference type="Proteomes" id="UP000799764">
    <property type="component" value="Unassembled WGS sequence"/>
</dbReference>